<organism evidence="3 4">
    <name type="scientific">Pseudoduganella lutea</name>
    <dbReference type="NCBI Taxonomy" id="321985"/>
    <lineage>
        <taxon>Bacteria</taxon>
        <taxon>Pseudomonadati</taxon>
        <taxon>Pseudomonadota</taxon>
        <taxon>Betaproteobacteria</taxon>
        <taxon>Burkholderiales</taxon>
        <taxon>Oxalobacteraceae</taxon>
        <taxon>Telluria group</taxon>
        <taxon>Pseudoduganella</taxon>
    </lineage>
</organism>
<dbReference type="AlphaFoldDB" id="A0A4P6L1V1"/>
<feature type="transmembrane region" description="Helical" evidence="1">
    <location>
        <begin position="272"/>
        <end position="291"/>
    </location>
</feature>
<feature type="transmembrane region" description="Helical" evidence="1">
    <location>
        <begin position="239"/>
        <end position="260"/>
    </location>
</feature>
<feature type="transmembrane region" description="Helical" evidence="1">
    <location>
        <begin position="311"/>
        <end position="330"/>
    </location>
</feature>
<dbReference type="EMBL" id="CP035913">
    <property type="protein sequence ID" value="QBE65419.1"/>
    <property type="molecule type" value="Genomic_DNA"/>
</dbReference>
<accession>A0A4P6L1V1</accession>
<gene>
    <name evidence="3" type="ORF">EWM63_22515</name>
</gene>
<protein>
    <recommendedName>
        <fullName evidence="2">Acyltransferase 3 domain-containing protein</fullName>
    </recommendedName>
</protein>
<feature type="transmembrane region" description="Helical" evidence="1">
    <location>
        <begin position="71"/>
        <end position="92"/>
    </location>
</feature>
<dbReference type="Proteomes" id="UP000290637">
    <property type="component" value="Chromosome"/>
</dbReference>
<dbReference type="InterPro" id="IPR050623">
    <property type="entry name" value="Glucan_succinyl_AcylTrfase"/>
</dbReference>
<dbReference type="KEGG" id="plue:EWM63_22515"/>
<feature type="transmembrane region" description="Helical" evidence="1">
    <location>
        <begin position="31"/>
        <end position="51"/>
    </location>
</feature>
<feature type="transmembrane region" description="Helical" evidence="1">
    <location>
        <begin position="372"/>
        <end position="394"/>
    </location>
</feature>
<keyword evidence="4" id="KW-1185">Reference proteome</keyword>
<evidence type="ECO:0000256" key="1">
    <source>
        <dbReference type="SAM" id="Phobius"/>
    </source>
</evidence>
<dbReference type="InterPro" id="IPR002656">
    <property type="entry name" value="Acyl_transf_3_dom"/>
</dbReference>
<dbReference type="Pfam" id="PF01757">
    <property type="entry name" value="Acyl_transf_3"/>
    <property type="match status" value="1"/>
</dbReference>
<evidence type="ECO:0000313" key="3">
    <source>
        <dbReference type="EMBL" id="QBE65419.1"/>
    </source>
</evidence>
<sequence length="429" mass="47222">MPALAEMSYVQTSIERALNMQTDERFHHLDAVRAGALLAGILLHAIMSFLPGFREAGWPLADASTSPALGILYYAIHLFRMSLFFMVAGFFARMLHQRVGTRGLLKNRLRRIALPLIAFYFLTMPLIVVAMIWGARQLGMNGEGAGGYPMPIVGPPVPWGHLWFLYMLLVLYLLVLLLRAAVCAIDTVGTLRAAVGRLLDQSIRVRLAPILLAVPVAVSLHGAPWWVQWQGIPSPIAGLVPNLPSVLSYGGALLVGWFLHRRQDTLAVLARDWPLYLAGALLGMAGALAIAGSTPSLKVLPLGSTGQALYLAAYLFAQWCATFCVIGAALRHLSAPSARWRYLADASYWMYLLHLPVVMLLQAWMLRWPLHWSIKLVLVLAVTMAILLASYHFLVRRTFLGVFLNGRRHPRKGWTDAAPADQASGAPGR</sequence>
<feature type="transmembrane region" description="Helical" evidence="1">
    <location>
        <begin position="205"/>
        <end position="227"/>
    </location>
</feature>
<feature type="transmembrane region" description="Helical" evidence="1">
    <location>
        <begin position="163"/>
        <end position="185"/>
    </location>
</feature>
<feature type="transmembrane region" description="Helical" evidence="1">
    <location>
        <begin position="342"/>
        <end position="366"/>
    </location>
</feature>
<keyword evidence="1" id="KW-1133">Transmembrane helix</keyword>
<proteinExistence type="predicted"/>
<dbReference type="PANTHER" id="PTHR36927">
    <property type="entry name" value="BLR4337 PROTEIN"/>
    <property type="match status" value="1"/>
</dbReference>
<dbReference type="GO" id="GO:0016747">
    <property type="term" value="F:acyltransferase activity, transferring groups other than amino-acyl groups"/>
    <property type="evidence" value="ECO:0007669"/>
    <property type="project" value="InterPro"/>
</dbReference>
<reference evidence="3 4" key="1">
    <citation type="submission" date="2019-02" db="EMBL/GenBank/DDBJ databases">
        <title>Draft Genome Sequences of Six Type Strains of the Genus Massilia.</title>
        <authorList>
            <person name="Miess H."/>
            <person name="Frediansyhah A."/>
            <person name="Gross H."/>
        </authorList>
    </citation>
    <scope>NUCLEOTIDE SEQUENCE [LARGE SCALE GENOMIC DNA]</scope>
    <source>
        <strain evidence="3 4">DSM 17473</strain>
    </source>
</reference>
<feature type="domain" description="Acyltransferase 3" evidence="2">
    <location>
        <begin position="28"/>
        <end position="386"/>
    </location>
</feature>
<dbReference type="RefSeq" id="WP_130188529.1">
    <property type="nucleotide sequence ID" value="NZ_CP035913.1"/>
</dbReference>
<feature type="transmembrane region" description="Helical" evidence="1">
    <location>
        <begin position="112"/>
        <end position="133"/>
    </location>
</feature>
<evidence type="ECO:0000259" key="2">
    <source>
        <dbReference type="Pfam" id="PF01757"/>
    </source>
</evidence>
<dbReference type="PANTHER" id="PTHR36927:SF1">
    <property type="entry name" value="MDO-LIKE PROTEIN"/>
    <property type="match status" value="1"/>
</dbReference>
<dbReference type="OrthoDB" id="5504996at2"/>
<evidence type="ECO:0000313" key="4">
    <source>
        <dbReference type="Proteomes" id="UP000290637"/>
    </source>
</evidence>
<keyword evidence="1" id="KW-0812">Transmembrane</keyword>
<keyword evidence="1" id="KW-0472">Membrane</keyword>
<name>A0A4P6L1V1_9BURK</name>